<comment type="caution">
    <text evidence="2">The sequence shown here is derived from an EMBL/GenBank/DDBJ whole genome shotgun (WGS) entry which is preliminary data.</text>
</comment>
<dbReference type="AlphaFoldDB" id="A0A2M7YG30"/>
<proteinExistence type="predicted"/>
<gene>
    <name evidence="2" type="ORF">CO162_03715</name>
</gene>
<organism evidence="2 3">
    <name type="scientific">bacterium (Candidatus Ratteibacteria) CG_4_9_14_3_um_filter_41_21</name>
    <dbReference type="NCBI Taxonomy" id="2014289"/>
    <lineage>
        <taxon>Bacteria</taxon>
        <taxon>Candidatus Ratteibacteria</taxon>
    </lineage>
</organism>
<dbReference type="EMBL" id="PFWI01000123">
    <property type="protein sequence ID" value="PJA61931.1"/>
    <property type="molecule type" value="Genomic_DNA"/>
</dbReference>
<evidence type="ECO:0008006" key="4">
    <source>
        <dbReference type="Google" id="ProtNLM"/>
    </source>
</evidence>
<evidence type="ECO:0000313" key="3">
    <source>
        <dbReference type="Proteomes" id="UP000229213"/>
    </source>
</evidence>
<name>A0A2M7YG30_9BACT</name>
<dbReference type="Proteomes" id="UP000229213">
    <property type="component" value="Unassembled WGS sequence"/>
</dbReference>
<feature type="region of interest" description="Disordered" evidence="1">
    <location>
        <begin position="26"/>
        <end position="45"/>
    </location>
</feature>
<dbReference type="InterPro" id="IPR018777">
    <property type="entry name" value="Replication_initiator_prot_A"/>
</dbReference>
<evidence type="ECO:0000256" key="1">
    <source>
        <dbReference type="SAM" id="MobiDB-lite"/>
    </source>
</evidence>
<evidence type="ECO:0000313" key="2">
    <source>
        <dbReference type="EMBL" id="PJA61931.1"/>
    </source>
</evidence>
<dbReference type="Pfam" id="PF10134">
    <property type="entry name" value="RPA"/>
    <property type="match status" value="1"/>
</dbReference>
<protein>
    <recommendedName>
        <fullName evidence="4">Initiator Rep protein domain-containing protein</fullName>
    </recommendedName>
</protein>
<accession>A0A2M7YG30</accession>
<reference evidence="3" key="1">
    <citation type="submission" date="2017-09" db="EMBL/GenBank/DDBJ databases">
        <title>Depth-based differentiation of microbial function through sediment-hosted aquifers and enrichment of novel symbionts in the deep terrestrial subsurface.</title>
        <authorList>
            <person name="Probst A.J."/>
            <person name="Ladd B."/>
            <person name="Jarett J.K."/>
            <person name="Geller-Mcgrath D.E."/>
            <person name="Sieber C.M.K."/>
            <person name="Emerson J.B."/>
            <person name="Anantharaman K."/>
            <person name="Thomas B.C."/>
            <person name="Malmstrom R."/>
            <person name="Stieglmeier M."/>
            <person name="Klingl A."/>
            <person name="Woyke T."/>
            <person name="Ryan C.M."/>
            <person name="Banfield J.F."/>
        </authorList>
    </citation>
    <scope>NUCLEOTIDE SEQUENCE [LARGE SCALE GENOMIC DNA]</scope>
</reference>
<sequence length="323" mass="38376">MIYYPKIKMGKPETIKKILGRTEVGRELQREKDRQKKQLVRSEKKRNYPVPTEMHSMELSLIFNTTLAEREKGWCRRDLWNGRYIEAGKSKLPNDKGLIQGEDLSVLLGCFLFLKHSKTKHNKYTFETTPYQILRLFGEDKDIQRDITGGRDYQRLRDSLNRLQSNNISTNFWWDTIKGERVIKYNFHFLESVGEGEQKTLRVRLSKDIADSIEKGYVKYLRKNSLLNIIRLRGHAKILALYLLKLAGHKKELEQNLETVLRLLGLEEKYKRMEKRYFNRYVKEVVAPAMERASETIGFHCEYKKEEKKFYLHKPPSISHKEK</sequence>